<dbReference type="Pfam" id="PF00106">
    <property type="entry name" value="adh_short"/>
    <property type="match status" value="1"/>
</dbReference>
<accession>A0A1X7JJX4</accession>
<keyword evidence="2" id="KW-0560">Oxidoreductase</keyword>
<dbReference type="RefSeq" id="WP_085484426.1">
    <property type="nucleotide sequence ID" value="NZ_FXAY01000002.1"/>
</dbReference>
<sequence>MSVAGRVVVVAGATSSSGVATARALVAAGARVVAVGSNVERLSAFERSVPDAATRVCDLSKLTAVAELAASVSEEFGAVDGLVHLVGGWRGAAGITAQSDDDWAAMESGFTTLRNTSRAFFDALVASDAGRLAIVSSNSVERPTAGGASYTAAKAAAESWVRSVADGFRRAQSGSKTDPTPQRAAAVRFSIMALVDDDMRRDNPEKTYAGFTHVDALGQAVVDLWQSDAAELNDSRIPLA</sequence>
<dbReference type="CDD" id="cd05233">
    <property type="entry name" value="SDR_c"/>
    <property type="match status" value="1"/>
</dbReference>
<reference evidence="4" key="1">
    <citation type="submission" date="2017-04" db="EMBL/GenBank/DDBJ databases">
        <authorList>
            <person name="Varghese N."/>
            <person name="Submissions S."/>
        </authorList>
    </citation>
    <scope>NUCLEOTIDE SEQUENCE [LARGE SCALE GENOMIC DNA]</scope>
    <source>
        <strain evidence="4">VKM Ac-2510</strain>
    </source>
</reference>
<dbReference type="Gene3D" id="3.40.50.720">
    <property type="entry name" value="NAD(P)-binding Rossmann-like Domain"/>
    <property type="match status" value="1"/>
</dbReference>
<evidence type="ECO:0000256" key="2">
    <source>
        <dbReference type="ARBA" id="ARBA00023002"/>
    </source>
</evidence>
<dbReference type="InterPro" id="IPR020904">
    <property type="entry name" value="Sc_DH/Rdtase_CS"/>
</dbReference>
<dbReference type="STRING" id="150121.SAMN06296010_1434"/>
<evidence type="ECO:0000313" key="4">
    <source>
        <dbReference type="Proteomes" id="UP000193244"/>
    </source>
</evidence>
<evidence type="ECO:0000256" key="1">
    <source>
        <dbReference type="ARBA" id="ARBA00006484"/>
    </source>
</evidence>
<proteinExistence type="inferred from homology"/>
<protein>
    <submittedName>
        <fullName evidence="3">NADP-dependent 3-hydroxy acid dehydrogenase YdfG</fullName>
    </submittedName>
</protein>
<dbReference type="InterPro" id="IPR036291">
    <property type="entry name" value="NAD(P)-bd_dom_sf"/>
</dbReference>
<dbReference type="PANTHER" id="PTHR43477">
    <property type="entry name" value="DIHYDROANTICAPSIN 7-DEHYDROGENASE"/>
    <property type="match status" value="1"/>
</dbReference>
<comment type="similarity">
    <text evidence="1">Belongs to the short-chain dehydrogenases/reductases (SDR) family.</text>
</comment>
<dbReference type="OrthoDB" id="4773823at2"/>
<name>A0A1X7JJX4_9MICO</name>
<dbReference type="InterPro" id="IPR051122">
    <property type="entry name" value="SDR_DHRS6-like"/>
</dbReference>
<dbReference type="Proteomes" id="UP000193244">
    <property type="component" value="Unassembled WGS sequence"/>
</dbReference>
<evidence type="ECO:0000313" key="3">
    <source>
        <dbReference type="EMBL" id="SMG27620.1"/>
    </source>
</evidence>
<dbReference type="GO" id="GO:0016491">
    <property type="term" value="F:oxidoreductase activity"/>
    <property type="evidence" value="ECO:0007669"/>
    <property type="project" value="UniProtKB-KW"/>
</dbReference>
<dbReference type="PROSITE" id="PS00061">
    <property type="entry name" value="ADH_SHORT"/>
    <property type="match status" value="1"/>
</dbReference>
<keyword evidence="4" id="KW-1185">Reference proteome</keyword>
<dbReference type="SUPFAM" id="SSF51735">
    <property type="entry name" value="NAD(P)-binding Rossmann-fold domains"/>
    <property type="match status" value="1"/>
</dbReference>
<dbReference type="AlphaFoldDB" id="A0A1X7JJX4"/>
<dbReference type="EMBL" id="FXAY01000002">
    <property type="protein sequence ID" value="SMG27620.1"/>
    <property type="molecule type" value="Genomic_DNA"/>
</dbReference>
<dbReference type="PRINTS" id="PR00081">
    <property type="entry name" value="GDHRDH"/>
</dbReference>
<gene>
    <name evidence="3" type="ORF">SAMN06296010_1434</name>
</gene>
<organism evidence="3 4">
    <name type="scientific">Agreia pratensis</name>
    <dbReference type="NCBI Taxonomy" id="150121"/>
    <lineage>
        <taxon>Bacteria</taxon>
        <taxon>Bacillati</taxon>
        <taxon>Actinomycetota</taxon>
        <taxon>Actinomycetes</taxon>
        <taxon>Micrococcales</taxon>
        <taxon>Microbacteriaceae</taxon>
        <taxon>Agreia</taxon>
    </lineage>
</organism>
<dbReference type="InterPro" id="IPR002347">
    <property type="entry name" value="SDR_fam"/>
</dbReference>
<dbReference type="PANTHER" id="PTHR43477:SF1">
    <property type="entry name" value="DIHYDROANTICAPSIN 7-DEHYDROGENASE"/>
    <property type="match status" value="1"/>
</dbReference>